<gene>
    <name evidence="2" type="ORF">Hgul01_00968</name>
</gene>
<comment type="caution">
    <text evidence="2">The sequence shown here is derived from an EMBL/GenBank/DDBJ whole genome shotgun (WGS) entry which is preliminary data.</text>
</comment>
<reference evidence="2 3" key="1">
    <citation type="submission" date="2024-02" db="EMBL/GenBank/DDBJ databases">
        <title>Herpetosiphon gulosus NBRC 112829.</title>
        <authorList>
            <person name="Ichikawa N."/>
            <person name="Katano-Makiyama Y."/>
            <person name="Hidaka K."/>
        </authorList>
    </citation>
    <scope>NUCLEOTIDE SEQUENCE [LARGE SCALE GENOMIC DNA]</scope>
    <source>
        <strain evidence="2 3">NBRC 112829</strain>
    </source>
</reference>
<feature type="domain" description="HNH" evidence="1">
    <location>
        <begin position="152"/>
        <end position="207"/>
    </location>
</feature>
<dbReference type="RefSeq" id="WP_345720823.1">
    <property type="nucleotide sequence ID" value="NZ_BAABRU010000003.1"/>
</dbReference>
<accession>A0ABP9WVR8</accession>
<dbReference type="Pfam" id="PF01844">
    <property type="entry name" value="HNH"/>
    <property type="match status" value="1"/>
</dbReference>
<dbReference type="InterPro" id="IPR002711">
    <property type="entry name" value="HNH"/>
</dbReference>
<evidence type="ECO:0000313" key="3">
    <source>
        <dbReference type="Proteomes" id="UP001428290"/>
    </source>
</evidence>
<dbReference type="Gene3D" id="1.10.30.50">
    <property type="match status" value="1"/>
</dbReference>
<dbReference type="InterPro" id="IPR003615">
    <property type="entry name" value="HNH_nuc"/>
</dbReference>
<keyword evidence="3" id="KW-1185">Reference proteome</keyword>
<evidence type="ECO:0000259" key="1">
    <source>
        <dbReference type="Pfam" id="PF01844"/>
    </source>
</evidence>
<dbReference type="Proteomes" id="UP001428290">
    <property type="component" value="Unassembled WGS sequence"/>
</dbReference>
<protein>
    <recommendedName>
        <fullName evidence="1">HNH domain-containing protein</fullName>
    </recommendedName>
</protein>
<proteinExistence type="predicted"/>
<dbReference type="EMBL" id="BAABRU010000003">
    <property type="protein sequence ID" value="GAA5527184.1"/>
    <property type="molecule type" value="Genomic_DNA"/>
</dbReference>
<dbReference type="CDD" id="cd00085">
    <property type="entry name" value="HNHc"/>
    <property type="match status" value="1"/>
</dbReference>
<organism evidence="2 3">
    <name type="scientific">Herpetosiphon gulosus</name>
    <dbReference type="NCBI Taxonomy" id="1973496"/>
    <lineage>
        <taxon>Bacteria</taxon>
        <taxon>Bacillati</taxon>
        <taxon>Chloroflexota</taxon>
        <taxon>Chloroflexia</taxon>
        <taxon>Herpetosiphonales</taxon>
        <taxon>Herpetosiphonaceae</taxon>
        <taxon>Herpetosiphon</taxon>
    </lineage>
</organism>
<name>A0ABP9WVR8_9CHLR</name>
<evidence type="ECO:0000313" key="2">
    <source>
        <dbReference type="EMBL" id="GAA5527184.1"/>
    </source>
</evidence>
<sequence>MSYQVFDNGDDEEYFSWMERNLAGFILNVERVSKSLPVVLHCSNCGHIRRGLTEGAFTGRDQIKIAALEVDELVKWRNKHRPDTTIKYCSDCKPPKSALEQFLFYPDELDSHVELDSQAKFWEGAKVQVLVNQYERDALARQRCIARYGTRCLVCDCDFVERYGPIGEGFIHVHHITPLASINAGYQVDPINDLQPVCPNCHAMLHRGKDQPLTIEELRTMLNR</sequence>